<dbReference type="PIRSF" id="PIRSF000390">
    <property type="entry name" value="PLP_StrS"/>
    <property type="match status" value="1"/>
</dbReference>
<protein>
    <submittedName>
        <fullName evidence="2">CDP-4-keto-6-deoxy-D-glucose-3-dehydrase</fullName>
    </submittedName>
    <submittedName>
        <fullName evidence="3">DegT/DnrJ/EryC1/StrS aminotransferase family protein</fullName>
    </submittedName>
</protein>
<dbReference type="Gene3D" id="3.90.1150.10">
    <property type="entry name" value="Aspartate Aminotransferase, domain 1"/>
    <property type="match status" value="1"/>
</dbReference>
<organism evidence="3 5">
    <name type="scientific">Acutalibacter muris</name>
    <dbReference type="NCBI Taxonomy" id="1796620"/>
    <lineage>
        <taxon>Bacteria</taxon>
        <taxon>Bacillati</taxon>
        <taxon>Bacillota</taxon>
        <taxon>Clostridia</taxon>
        <taxon>Eubacteriales</taxon>
        <taxon>Acutalibacteraceae</taxon>
        <taxon>Acutalibacter</taxon>
    </lineage>
</organism>
<dbReference type="EMBL" id="CP021422">
    <property type="protein sequence ID" value="ASB40500.1"/>
    <property type="molecule type" value="Genomic_DNA"/>
</dbReference>
<keyword evidence="4" id="KW-1185">Reference proteome</keyword>
<evidence type="ECO:0000313" key="3">
    <source>
        <dbReference type="EMBL" id="QQR29785.1"/>
    </source>
</evidence>
<dbReference type="InterPro" id="IPR000653">
    <property type="entry name" value="DegT/StrS_aminotransferase"/>
</dbReference>
<dbReference type="InterPro" id="IPR015424">
    <property type="entry name" value="PyrdxlP-dep_Trfase"/>
</dbReference>
<name>A0A1Z2XPY1_9FIRM</name>
<reference evidence="2" key="1">
    <citation type="journal article" date="2017" name="Genome Announc.">
        <title>High-Quality Whole-Genome Sequences of the Oligo-Mouse-Microbiota Bacterial Community.</title>
        <authorList>
            <person name="Garzetti D."/>
            <person name="Brugiroux S."/>
            <person name="Bunk B."/>
            <person name="Pukall R."/>
            <person name="McCoy K.D."/>
            <person name="Macpherson A.J."/>
            <person name="Stecher B."/>
        </authorList>
    </citation>
    <scope>NUCLEOTIDE SEQUENCE</scope>
    <source>
        <strain evidence="2">KB18</strain>
    </source>
</reference>
<gene>
    <name evidence="2" type="ORF">ADH66_07400</name>
    <name evidence="3" type="ORF">I5Q82_17455</name>
</gene>
<reference evidence="3 5" key="3">
    <citation type="submission" date="2020-11" db="EMBL/GenBank/DDBJ databases">
        <title>Closed and high quality bacterial genomes of the OMM12 community.</title>
        <authorList>
            <person name="Marbouty M."/>
            <person name="Lamy-Besnier Q."/>
            <person name="Debarbieux L."/>
            <person name="Koszul R."/>
        </authorList>
    </citation>
    <scope>NUCLEOTIDE SEQUENCE [LARGE SCALE GENOMIC DNA]</scope>
    <source>
        <strain evidence="3 5">KB18</strain>
    </source>
</reference>
<evidence type="ECO:0000256" key="1">
    <source>
        <dbReference type="RuleBase" id="RU004508"/>
    </source>
</evidence>
<dbReference type="GO" id="GO:0000271">
    <property type="term" value="P:polysaccharide biosynthetic process"/>
    <property type="evidence" value="ECO:0007669"/>
    <property type="project" value="TreeGrafter"/>
</dbReference>
<keyword evidence="3" id="KW-0808">Transferase</keyword>
<dbReference type="Gene3D" id="3.40.640.10">
    <property type="entry name" value="Type I PLP-dependent aspartate aminotransferase-like (Major domain)"/>
    <property type="match status" value="1"/>
</dbReference>
<evidence type="ECO:0000313" key="4">
    <source>
        <dbReference type="Proteomes" id="UP000196710"/>
    </source>
</evidence>
<dbReference type="PANTHER" id="PTHR30244:SF34">
    <property type="entry name" value="DTDP-4-AMINO-4,6-DIDEOXYGALACTOSE TRANSAMINASE"/>
    <property type="match status" value="1"/>
</dbReference>
<sequence>MLNIPLMSDNIQKEDVNALISFLKETNRFTQGPKVREFEQVWSEWLGVKHSLFVNSGSSANYITMAVLRDLYGEGEVIVPPIAWSSDIASVFAAGHTPVFVDIEKKNLAMQEKEILSHITDKTRAVFLTHVLGFKGLSGPLLKALRERDIPLIEDVCESHGAMMDGQKCGTFGLASNFSFYYAHHMSTIEGGMICTNDDRFYQYCRLYRSHGMVRESTDENFKADIARQYPDLRPEFLFLVPGYNMRSTELNAVIGLNQIKRLDANNKRRAENFKLFLDNLDPKKYFTDFDIEGAVNYAFVLLLREPDDAMFQRVTEALRENGVEFRRGTAGGGNLARQPFVRERLPGFDPASLKNAEFVHSYGFYTGNYPDLSEEKILSLCKLLNAI</sequence>
<dbReference type="KEGG" id="amur:ADH66_07400"/>
<dbReference type="GO" id="GO:0030170">
    <property type="term" value="F:pyridoxal phosphate binding"/>
    <property type="evidence" value="ECO:0007669"/>
    <property type="project" value="TreeGrafter"/>
</dbReference>
<keyword evidence="3" id="KW-0032">Aminotransferase</keyword>
<evidence type="ECO:0000313" key="2">
    <source>
        <dbReference type="EMBL" id="ASB40500.1"/>
    </source>
</evidence>
<accession>A0A1Z2XPY1</accession>
<dbReference type="InterPro" id="IPR015422">
    <property type="entry name" value="PyrdxlP-dep_Trfase_small"/>
</dbReference>
<dbReference type="GO" id="GO:0008483">
    <property type="term" value="F:transaminase activity"/>
    <property type="evidence" value="ECO:0007669"/>
    <property type="project" value="UniProtKB-KW"/>
</dbReference>
<dbReference type="EMBL" id="CP065321">
    <property type="protein sequence ID" value="QQR29785.1"/>
    <property type="molecule type" value="Genomic_DNA"/>
</dbReference>
<dbReference type="InterPro" id="IPR015421">
    <property type="entry name" value="PyrdxlP-dep_Trfase_major"/>
</dbReference>
<proteinExistence type="inferred from homology"/>
<dbReference type="Proteomes" id="UP000596035">
    <property type="component" value="Chromosome"/>
</dbReference>
<dbReference type="AlphaFoldDB" id="A0A1Z2XPY1"/>
<dbReference type="Proteomes" id="UP000196710">
    <property type="component" value="Chromosome"/>
</dbReference>
<dbReference type="PANTHER" id="PTHR30244">
    <property type="entry name" value="TRANSAMINASE"/>
    <property type="match status" value="1"/>
</dbReference>
<comment type="similarity">
    <text evidence="1">Belongs to the DegT/DnrJ/EryC1 family.</text>
</comment>
<dbReference type="RefSeq" id="WP_066533918.1">
    <property type="nucleotide sequence ID" value="NZ_CAPVCI010000019.1"/>
</dbReference>
<evidence type="ECO:0000313" key="5">
    <source>
        <dbReference type="Proteomes" id="UP000596035"/>
    </source>
</evidence>
<dbReference type="SUPFAM" id="SSF53383">
    <property type="entry name" value="PLP-dependent transferases"/>
    <property type="match status" value="1"/>
</dbReference>
<reference evidence="4" key="2">
    <citation type="submission" date="2017-05" db="EMBL/GenBank/DDBJ databases">
        <title>Improved OligoMM genomes.</title>
        <authorList>
            <person name="Garzetti D."/>
        </authorList>
    </citation>
    <scope>NUCLEOTIDE SEQUENCE [LARGE SCALE GENOMIC DNA]</scope>
    <source>
        <strain evidence="4">KB18</strain>
    </source>
</reference>
<keyword evidence="1" id="KW-0663">Pyridoxal phosphate</keyword>
<dbReference type="Pfam" id="PF01041">
    <property type="entry name" value="DegT_DnrJ_EryC1"/>
    <property type="match status" value="1"/>
</dbReference>